<evidence type="ECO:0000313" key="2">
    <source>
        <dbReference type="Proteomes" id="UP001465755"/>
    </source>
</evidence>
<keyword evidence="2" id="KW-1185">Reference proteome</keyword>
<dbReference type="Proteomes" id="UP001465755">
    <property type="component" value="Unassembled WGS sequence"/>
</dbReference>
<name>A0AAW1P148_9CHLO</name>
<sequence>MGSLLSSPRDPFEAAPCATVQAELAKIDGSIGEAQSRLDLASDEDEIRDLRSQILQLRSDKMLLWQQKLALLRPGGDCRLLQSSDIECIVRKHNARHLVPADDRENEVLSQFSLIPGAQYLALPSRSKSIVIIEQDWNRHATGPLISTMDLLEDVDLLNVMQEYLQRVELNEQGECTIASPADIIYDWAQLRDGHAYIRGRPLQYTDEQLEAAASRRAASLLAMKPSAGKAEPLPQGTLQQITDLCKLPPACQIRAGASNDSSSLLVAVVQQATAASAVELAEQIQRRRRAQQQGLQLLGNRTLTGALATNEMPRDPPKLQALPNACRQHGVALWPVSMSHRCIAQSQPQFPSFLQLVGVPLRPASQGKPAAAARQSVTIVNTCAVQIKPTHPASPWVTSMPYRHLQVSYDCG</sequence>
<dbReference type="EMBL" id="JALJOQ010000054">
    <property type="protein sequence ID" value="KAK9804039.1"/>
    <property type="molecule type" value="Genomic_DNA"/>
</dbReference>
<evidence type="ECO:0000313" key="1">
    <source>
        <dbReference type="EMBL" id="KAK9804039.1"/>
    </source>
</evidence>
<organism evidence="1 2">
    <name type="scientific">Symbiochloris irregularis</name>
    <dbReference type="NCBI Taxonomy" id="706552"/>
    <lineage>
        <taxon>Eukaryota</taxon>
        <taxon>Viridiplantae</taxon>
        <taxon>Chlorophyta</taxon>
        <taxon>core chlorophytes</taxon>
        <taxon>Trebouxiophyceae</taxon>
        <taxon>Trebouxiales</taxon>
        <taxon>Trebouxiaceae</taxon>
        <taxon>Symbiochloris</taxon>
    </lineage>
</organism>
<dbReference type="AlphaFoldDB" id="A0AAW1P148"/>
<accession>A0AAW1P148</accession>
<proteinExistence type="predicted"/>
<comment type="caution">
    <text evidence="1">The sequence shown here is derived from an EMBL/GenBank/DDBJ whole genome shotgun (WGS) entry which is preliminary data.</text>
</comment>
<gene>
    <name evidence="1" type="ORF">WJX73_006983</name>
</gene>
<protein>
    <submittedName>
        <fullName evidence="1">Uncharacterized protein</fullName>
    </submittedName>
</protein>
<reference evidence="1 2" key="1">
    <citation type="journal article" date="2024" name="Nat. Commun.">
        <title>Phylogenomics reveals the evolutionary origins of lichenization in chlorophyte algae.</title>
        <authorList>
            <person name="Puginier C."/>
            <person name="Libourel C."/>
            <person name="Otte J."/>
            <person name="Skaloud P."/>
            <person name="Haon M."/>
            <person name="Grisel S."/>
            <person name="Petersen M."/>
            <person name="Berrin J.G."/>
            <person name="Delaux P.M."/>
            <person name="Dal Grande F."/>
            <person name="Keller J."/>
        </authorList>
    </citation>
    <scope>NUCLEOTIDE SEQUENCE [LARGE SCALE GENOMIC DNA]</scope>
    <source>
        <strain evidence="1 2">SAG 2036</strain>
    </source>
</reference>